<organism evidence="1 2">
    <name type="scientific">Paraclostridium sordellii</name>
    <name type="common">Clostridium sordellii</name>
    <dbReference type="NCBI Taxonomy" id="1505"/>
    <lineage>
        <taxon>Bacteria</taxon>
        <taxon>Bacillati</taxon>
        <taxon>Bacillota</taxon>
        <taxon>Clostridia</taxon>
        <taxon>Peptostreptococcales</taxon>
        <taxon>Peptostreptococcaceae</taxon>
        <taxon>Paraclostridium</taxon>
    </lineage>
</organism>
<dbReference type="PROSITE" id="PS51257">
    <property type="entry name" value="PROKAR_LIPOPROTEIN"/>
    <property type="match status" value="1"/>
</dbReference>
<keyword evidence="1" id="KW-0614">Plasmid</keyword>
<gene>
    <name evidence="1" type="ORF">ATCC9714_PCS200021</name>
</gene>
<dbReference type="EMBL" id="LN680000">
    <property type="protein sequence ID" value="CEJ75409.1"/>
    <property type="molecule type" value="Genomic_DNA"/>
</dbReference>
<evidence type="ECO:0008006" key="3">
    <source>
        <dbReference type="Google" id="ProtNLM"/>
    </source>
</evidence>
<name>A0ABM9RTJ8_PARSO</name>
<accession>A0ABM9RTJ8</accession>
<reference evidence="1 2" key="1">
    <citation type="submission" date="2014-11" db="EMBL/GenBank/DDBJ databases">
        <authorList>
            <person name="Aslett M.A."/>
            <person name="De Silva N."/>
        </authorList>
    </citation>
    <scope>NUCLEOTIDE SEQUENCE [LARGE SCALE GENOMIC DNA]</scope>
    <source>
        <strain evidence="1 2">ATCC9714</strain>
        <plasmid evidence="1 2">pCS2</plasmid>
    </source>
</reference>
<keyword evidence="2" id="KW-1185">Reference proteome</keyword>
<sequence>MVKKILNISFLILMLLVMLTGCSKENDEKIEDTSAKNTEIKKVSTVLGDGEVIPLRNGFKEILPGEFFIKIPCTKEPTNQEIIKVYNDLNSSDLKFNYFLITFGDYGIHFAKDVPIGSKGPLDNSPDSIQPGSQISSTEQYLKIENNSINIEDKKAS</sequence>
<geneLocation type="plasmid" evidence="1 2">
    <name>pCS2</name>
</geneLocation>
<evidence type="ECO:0000313" key="1">
    <source>
        <dbReference type="EMBL" id="CEJ75409.1"/>
    </source>
</evidence>
<proteinExistence type="predicted"/>
<dbReference type="GeneID" id="97539275"/>
<dbReference type="Proteomes" id="UP000032811">
    <property type="component" value="Plasmid pCS2"/>
</dbReference>
<protein>
    <recommendedName>
        <fullName evidence="3">Lipoprotein</fullName>
    </recommendedName>
</protein>
<evidence type="ECO:0000313" key="2">
    <source>
        <dbReference type="Proteomes" id="UP000032811"/>
    </source>
</evidence>
<dbReference type="RefSeq" id="WP_021121628.1">
    <property type="nucleotide sequence ID" value="NZ_CDNJ01000001.1"/>
</dbReference>